<evidence type="ECO:0000313" key="2">
    <source>
        <dbReference type="EMBL" id="WMV17012.1"/>
    </source>
</evidence>
<dbReference type="GO" id="GO:0016020">
    <property type="term" value="C:membrane"/>
    <property type="evidence" value="ECO:0007669"/>
    <property type="project" value="TreeGrafter"/>
</dbReference>
<sequence>MCKSIINDMVRLMECCFGSVLLIWHWPLGFIIIILCCWILTTLSWVLTGFDFFFHIFADDTCSALKDFQQNPQNNSLQIILPCANPGTSDKTLEQIGATVHNFITQLNSKLREVQGFGLNDIGENSVGTICDPFSGAPNYSFTPDLCPKDTIPIEELKYVLSRVTCYGGNSSGNCAGEGRFIPQASSVILFAYTQSIQDLIEIFPDLLSLSQCSKVKQAFANILQYQCRPFRRSARILWSAMLSLSILMVLLVLTLIVKAHQETGRSFNTCSITPKKVETIPKILPDCSNSAGNV</sequence>
<dbReference type="PANTHER" id="PTHR31414:SF19">
    <property type="entry name" value="TRANSMEMBRANE PROTEIN"/>
    <property type="match status" value="1"/>
</dbReference>
<feature type="transmembrane region" description="Helical" evidence="1">
    <location>
        <begin position="237"/>
        <end position="258"/>
    </location>
</feature>
<dbReference type="AlphaFoldDB" id="A0AAF0Q633"/>
<protein>
    <submittedName>
        <fullName evidence="2">Uncharacterized protein</fullName>
    </submittedName>
</protein>
<name>A0AAF0Q633_SOLVR</name>
<evidence type="ECO:0000256" key="1">
    <source>
        <dbReference type="SAM" id="Phobius"/>
    </source>
</evidence>
<proteinExistence type="predicted"/>
<dbReference type="PANTHER" id="PTHR31414">
    <property type="entry name" value="TRANSMEMBRANE PROTEIN DDB_G0292058"/>
    <property type="match status" value="1"/>
</dbReference>
<organism evidence="2 3">
    <name type="scientific">Solanum verrucosum</name>
    <dbReference type="NCBI Taxonomy" id="315347"/>
    <lineage>
        <taxon>Eukaryota</taxon>
        <taxon>Viridiplantae</taxon>
        <taxon>Streptophyta</taxon>
        <taxon>Embryophyta</taxon>
        <taxon>Tracheophyta</taxon>
        <taxon>Spermatophyta</taxon>
        <taxon>Magnoliopsida</taxon>
        <taxon>eudicotyledons</taxon>
        <taxon>Gunneridae</taxon>
        <taxon>Pentapetalae</taxon>
        <taxon>asterids</taxon>
        <taxon>lamiids</taxon>
        <taxon>Solanales</taxon>
        <taxon>Solanaceae</taxon>
        <taxon>Solanoideae</taxon>
        <taxon>Solaneae</taxon>
        <taxon>Solanum</taxon>
    </lineage>
</organism>
<evidence type="ECO:0000313" key="3">
    <source>
        <dbReference type="Proteomes" id="UP001234989"/>
    </source>
</evidence>
<keyword evidence="3" id="KW-1185">Reference proteome</keyword>
<keyword evidence="1" id="KW-0472">Membrane</keyword>
<keyword evidence="1" id="KW-0812">Transmembrane</keyword>
<feature type="transmembrane region" description="Helical" evidence="1">
    <location>
        <begin position="21"/>
        <end position="47"/>
    </location>
</feature>
<dbReference type="EMBL" id="CP133613">
    <property type="protein sequence ID" value="WMV17012.1"/>
    <property type="molecule type" value="Genomic_DNA"/>
</dbReference>
<dbReference type="Proteomes" id="UP001234989">
    <property type="component" value="Chromosome 2"/>
</dbReference>
<keyword evidence="1" id="KW-1133">Transmembrane helix</keyword>
<reference evidence="2" key="1">
    <citation type="submission" date="2023-08" db="EMBL/GenBank/DDBJ databases">
        <title>A de novo genome assembly of Solanum verrucosum Schlechtendal, a Mexican diploid species geographically isolated from the other diploid A-genome species in potato relatives.</title>
        <authorList>
            <person name="Hosaka K."/>
        </authorList>
    </citation>
    <scope>NUCLEOTIDE SEQUENCE</scope>
    <source>
        <tissue evidence="2">Young leaves</tissue>
    </source>
</reference>
<dbReference type="InterPro" id="IPR040283">
    <property type="entry name" value="DDB_G0292058-like"/>
</dbReference>
<accession>A0AAF0Q633</accession>
<gene>
    <name evidence="2" type="ORF">MTR67_010397</name>
</gene>